<feature type="transmembrane region" description="Helical" evidence="11">
    <location>
        <begin position="169"/>
        <end position="190"/>
    </location>
</feature>
<dbReference type="OrthoDB" id="2687058at2759"/>
<name>A0A388MBU1_CHABU</name>
<dbReference type="EMBL" id="BFEA01000974">
    <property type="protein sequence ID" value="GBG91942.1"/>
    <property type="molecule type" value="Genomic_DNA"/>
</dbReference>
<evidence type="ECO:0000256" key="7">
    <source>
        <dbReference type="ARBA" id="ARBA00023065"/>
    </source>
</evidence>
<dbReference type="InterPro" id="IPR006153">
    <property type="entry name" value="Cation/H_exchanger_TM"/>
</dbReference>
<feature type="region of interest" description="Disordered" evidence="10">
    <location>
        <begin position="719"/>
        <end position="746"/>
    </location>
</feature>
<feature type="region of interest" description="Disordered" evidence="10">
    <location>
        <begin position="912"/>
        <end position="935"/>
    </location>
</feature>
<comment type="subcellular location">
    <subcellularLocation>
        <location evidence="1">Membrane</location>
        <topology evidence="1">Multi-pass membrane protein</topology>
    </subcellularLocation>
</comment>
<dbReference type="GO" id="GO:0006813">
    <property type="term" value="P:potassium ion transport"/>
    <property type="evidence" value="ECO:0007669"/>
    <property type="project" value="UniProtKB-KW"/>
</dbReference>
<comment type="similarity">
    <text evidence="9">Belongs to the monovalent cation:proton antiporter 2 (CPA2) transporter (TC 2.A.37) family. CHX (TC 2.A.37.4) subfamily.</text>
</comment>
<keyword evidence="4 11" id="KW-0812">Transmembrane</keyword>
<feature type="domain" description="Cation/H+ exchanger transmembrane" evidence="12">
    <location>
        <begin position="55"/>
        <end position="426"/>
    </location>
</feature>
<feature type="transmembrane region" description="Helical" evidence="11">
    <location>
        <begin position="92"/>
        <end position="117"/>
    </location>
</feature>
<dbReference type="PANTHER" id="PTHR32468">
    <property type="entry name" value="CATION/H + ANTIPORTER"/>
    <property type="match status" value="1"/>
</dbReference>
<evidence type="ECO:0000256" key="11">
    <source>
        <dbReference type="SAM" id="Phobius"/>
    </source>
</evidence>
<feature type="region of interest" description="Disordered" evidence="10">
    <location>
        <begin position="947"/>
        <end position="982"/>
    </location>
</feature>
<dbReference type="GO" id="GO:0015297">
    <property type="term" value="F:antiporter activity"/>
    <property type="evidence" value="ECO:0007669"/>
    <property type="project" value="InterPro"/>
</dbReference>
<feature type="transmembrane region" description="Helical" evidence="11">
    <location>
        <begin position="349"/>
        <end position="376"/>
    </location>
</feature>
<evidence type="ECO:0000256" key="1">
    <source>
        <dbReference type="ARBA" id="ARBA00004141"/>
    </source>
</evidence>
<proteinExistence type="inferred from homology"/>
<evidence type="ECO:0000256" key="5">
    <source>
        <dbReference type="ARBA" id="ARBA00022958"/>
    </source>
</evidence>
<keyword evidence="2" id="KW-0813">Transport</keyword>
<feature type="transmembrane region" description="Helical" evidence="11">
    <location>
        <begin position="129"/>
        <end position="149"/>
    </location>
</feature>
<dbReference type="InterPro" id="IPR050794">
    <property type="entry name" value="CPA2_transporter"/>
</dbReference>
<keyword evidence="6 11" id="KW-1133">Transmembrane helix</keyword>
<dbReference type="Gene3D" id="1.20.1530.20">
    <property type="match status" value="1"/>
</dbReference>
<dbReference type="Gene3D" id="3.40.50.12370">
    <property type="match status" value="1"/>
</dbReference>
<sequence>MALNSVEERMICYCDPLEATSSTLSSVYAGENPLKTSIVLVLLAQISMSVLLSRGIHILLRPLKQPLLLSEAIAGILLGPSFFGRIKSFRDIFFPSWSIMTLGAVADIGIIFLVFLVGVHVDSSNLRNFARAIGLIALAGFLIPFATAAVTSFMVWEALGVVTTTQGELSFLIGISLSVSAFPFLSKILEERELLATTMGQLILPASALIDVAALWALSWTIMFLNNILQVNVLLFTLSSTVSFIIFKLTVVGPIIEEVGQRSRSLDSVPDLWIAFTLVSALGSSFISNLLDMPPMFGAFLFGLLVPEGTPLATAVTDKLETLILLFVPLFYLRIGLDFDIDTINSGPIFGVFLSTFIVTNISKVVSCGGVAMYLGFGKRRSLVLGVLMASRGLMQLIVTNTCFNAHLINPRTYSWLVLMGVVTDLCVSPIVGELYSEKDRVEQDLRYLRIYETVTTGKRDPLLDPFSHLHVLLWFDSLKVAPSMVTLMEMCKGSDLKGSHLKVHIAYLFSLSSACAKPSQLMAINADDIRTRMVRWKRVPLIYKAFGRTSEVKLQPSLSITTDDDMHWDILSVAEHKHADVIFLPYHTSGSGLPGLQAVDISKSNKVVLDVLRICPCNVAVSIAPMQNGSEEALKAVRGMLGDPEDDSMPAKYSVLVLFFGGPDDRVALGLAGRFFQHKRIDVHVIRFLPQQDTPGADDYFKASASLSALMDSEKTSLEKEKALREKSEKNEGTEAASPRRSSEKVLSLHRAELHMDQTALSFWCLHRSDNSQSVTDDTQSYRKKRGRMKVEMQTVHDPLAAAVVAAYEKDYDLVLVGRGHIKPPPIIAKAAANLRASNTRLILGKVASSLFSAAAKMTTVRERHILVVQKGEPKKSGRRSKTKTLSVSSSRGSLLGSILGSRLSAILSPTNHSSLPGVSEAPAAPPRTQRRSLDTVSEVIPEQFAMVSSPGLTTGTGGIEGSSAPTEPSASSPTNTEVDPMLLAML</sequence>
<evidence type="ECO:0000256" key="4">
    <source>
        <dbReference type="ARBA" id="ARBA00022692"/>
    </source>
</evidence>
<feature type="transmembrane region" description="Helical" evidence="11">
    <location>
        <begin position="202"/>
        <end position="225"/>
    </location>
</feature>
<feature type="transmembrane region" description="Helical" evidence="11">
    <location>
        <begin position="38"/>
        <end position="60"/>
    </location>
</feature>
<dbReference type="Pfam" id="PF00999">
    <property type="entry name" value="Na_H_Exchanger"/>
    <property type="match status" value="1"/>
</dbReference>
<keyword evidence="14" id="KW-1185">Reference proteome</keyword>
<evidence type="ECO:0000313" key="13">
    <source>
        <dbReference type="EMBL" id="GBG91942.1"/>
    </source>
</evidence>
<dbReference type="InterPro" id="IPR038770">
    <property type="entry name" value="Na+/solute_symporter_sf"/>
</dbReference>
<evidence type="ECO:0000256" key="2">
    <source>
        <dbReference type="ARBA" id="ARBA00022448"/>
    </source>
</evidence>
<comment type="caution">
    <text evidence="13">The sequence shown here is derived from an EMBL/GenBank/DDBJ whole genome shotgun (WGS) entry which is preliminary data.</text>
</comment>
<evidence type="ECO:0000259" key="12">
    <source>
        <dbReference type="Pfam" id="PF00999"/>
    </source>
</evidence>
<feature type="transmembrane region" description="Helical" evidence="11">
    <location>
        <begin position="320"/>
        <end position="337"/>
    </location>
</feature>
<dbReference type="GO" id="GO:1902600">
    <property type="term" value="P:proton transmembrane transport"/>
    <property type="evidence" value="ECO:0007669"/>
    <property type="project" value="InterPro"/>
</dbReference>
<feature type="transmembrane region" description="Helical" evidence="11">
    <location>
        <begin position="272"/>
        <end position="291"/>
    </location>
</feature>
<keyword evidence="5" id="KW-0630">Potassium</keyword>
<protein>
    <recommendedName>
        <fullName evidence="12">Cation/H+ exchanger transmembrane domain-containing protein</fullName>
    </recommendedName>
</protein>
<evidence type="ECO:0000256" key="3">
    <source>
        <dbReference type="ARBA" id="ARBA00022538"/>
    </source>
</evidence>
<dbReference type="Proteomes" id="UP000265515">
    <property type="component" value="Unassembled WGS sequence"/>
</dbReference>
<feature type="transmembrane region" description="Helical" evidence="11">
    <location>
        <begin position="67"/>
        <end position="86"/>
    </location>
</feature>
<evidence type="ECO:0000256" key="9">
    <source>
        <dbReference type="ARBA" id="ARBA00038341"/>
    </source>
</evidence>
<dbReference type="GO" id="GO:0016020">
    <property type="term" value="C:membrane"/>
    <property type="evidence" value="ECO:0007669"/>
    <property type="project" value="UniProtKB-SubCell"/>
</dbReference>
<accession>A0A388MBU1</accession>
<keyword evidence="8 11" id="KW-0472">Membrane</keyword>
<evidence type="ECO:0000256" key="10">
    <source>
        <dbReference type="SAM" id="MobiDB-lite"/>
    </source>
</evidence>
<keyword evidence="7" id="KW-0406">Ion transport</keyword>
<gene>
    <name evidence="13" type="ORF">CBR_g54038</name>
</gene>
<dbReference type="PANTHER" id="PTHR32468:SF0">
    <property type="entry name" value="K(+)_H(+) ANTIPORTER 1"/>
    <property type="match status" value="1"/>
</dbReference>
<evidence type="ECO:0000313" key="14">
    <source>
        <dbReference type="Proteomes" id="UP000265515"/>
    </source>
</evidence>
<keyword evidence="3" id="KW-0633">Potassium transport</keyword>
<organism evidence="13 14">
    <name type="scientific">Chara braunii</name>
    <name type="common">Braun's stonewort</name>
    <dbReference type="NCBI Taxonomy" id="69332"/>
    <lineage>
        <taxon>Eukaryota</taxon>
        <taxon>Viridiplantae</taxon>
        <taxon>Streptophyta</taxon>
        <taxon>Charophyceae</taxon>
        <taxon>Charales</taxon>
        <taxon>Characeae</taxon>
        <taxon>Chara</taxon>
    </lineage>
</organism>
<evidence type="ECO:0000256" key="8">
    <source>
        <dbReference type="ARBA" id="ARBA00023136"/>
    </source>
</evidence>
<feature type="compositionally biased region" description="Basic and acidic residues" evidence="10">
    <location>
        <begin position="719"/>
        <end position="734"/>
    </location>
</feature>
<feature type="compositionally biased region" description="Low complexity" evidence="10">
    <location>
        <begin position="964"/>
        <end position="979"/>
    </location>
</feature>
<dbReference type="AlphaFoldDB" id="A0A388MBU1"/>
<dbReference type="Gramene" id="GBG91942">
    <property type="protein sequence ID" value="GBG91942"/>
    <property type="gene ID" value="CBR_g54038"/>
</dbReference>
<feature type="transmembrane region" description="Helical" evidence="11">
    <location>
        <begin position="231"/>
        <end position="251"/>
    </location>
</feature>
<evidence type="ECO:0000256" key="6">
    <source>
        <dbReference type="ARBA" id="ARBA00022989"/>
    </source>
</evidence>
<reference evidence="13 14" key="1">
    <citation type="journal article" date="2018" name="Cell">
        <title>The Chara Genome: Secondary Complexity and Implications for Plant Terrestrialization.</title>
        <authorList>
            <person name="Nishiyama T."/>
            <person name="Sakayama H."/>
            <person name="Vries J.D."/>
            <person name="Buschmann H."/>
            <person name="Saint-Marcoux D."/>
            <person name="Ullrich K.K."/>
            <person name="Haas F.B."/>
            <person name="Vanderstraeten L."/>
            <person name="Becker D."/>
            <person name="Lang D."/>
            <person name="Vosolsobe S."/>
            <person name="Rombauts S."/>
            <person name="Wilhelmsson P.K.I."/>
            <person name="Janitza P."/>
            <person name="Kern R."/>
            <person name="Heyl A."/>
            <person name="Rumpler F."/>
            <person name="Villalobos L.I.A.C."/>
            <person name="Clay J.M."/>
            <person name="Skokan R."/>
            <person name="Toyoda A."/>
            <person name="Suzuki Y."/>
            <person name="Kagoshima H."/>
            <person name="Schijlen E."/>
            <person name="Tajeshwar N."/>
            <person name="Catarino B."/>
            <person name="Hetherington A.J."/>
            <person name="Saltykova A."/>
            <person name="Bonnot C."/>
            <person name="Breuninger H."/>
            <person name="Symeonidi A."/>
            <person name="Radhakrishnan G.V."/>
            <person name="Van Nieuwerburgh F."/>
            <person name="Deforce D."/>
            <person name="Chang C."/>
            <person name="Karol K.G."/>
            <person name="Hedrich R."/>
            <person name="Ulvskov P."/>
            <person name="Glockner G."/>
            <person name="Delwiche C.F."/>
            <person name="Petrasek J."/>
            <person name="Van de Peer Y."/>
            <person name="Friml J."/>
            <person name="Beilby M."/>
            <person name="Dolan L."/>
            <person name="Kohara Y."/>
            <person name="Sugano S."/>
            <person name="Fujiyama A."/>
            <person name="Delaux P.-M."/>
            <person name="Quint M."/>
            <person name="TheiBen G."/>
            <person name="Hagemann M."/>
            <person name="Harholt J."/>
            <person name="Dunand C."/>
            <person name="Zachgo S."/>
            <person name="Langdale J."/>
            <person name="Maumus F."/>
            <person name="Straeten D.V.D."/>
            <person name="Gould S.B."/>
            <person name="Rensing S.A."/>
        </authorList>
    </citation>
    <scope>NUCLEOTIDE SEQUENCE [LARGE SCALE GENOMIC DNA]</scope>
    <source>
        <strain evidence="13 14">S276</strain>
    </source>
</reference>